<evidence type="ECO:0000259" key="4">
    <source>
        <dbReference type="PROSITE" id="PS52004"/>
    </source>
</evidence>
<evidence type="ECO:0000256" key="1">
    <source>
        <dbReference type="ARBA" id="ARBA00008467"/>
    </source>
</evidence>
<dbReference type="SMART" id="SM00825">
    <property type="entry name" value="PKS_KS"/>
    <property type="match status" value="1"/>
</dbReference>
<dbReference type="GO" id="GO:0004315">
    <property type="term" value="F:3-oxoacyl-[acyl-carrier-protein] synthase activity"/>
    <property type="evidence" value="ECO:0007669"/>
    <property type="project" value="InterPro"/>
</dbReference>
<dbReference type="GO" id="GO:0006633">
    <property type="term" value="P:fatty acid biosynthetic process"/>
    <property type="evidence" value="ECO:0007669"/>
    <property type="project" value="InterPro"/>
</dbReference>
<evidence type="ECO:0000313" key="6">
    <source>
        <dbReference type="Proteomes" id="UP000198916"/>
    </source>
</evidence>
<sequence length="404" mass="43140">MNPPSPIAITGMGAISAIGEDVAANFRSLVQSRHGIGPITLLDTYHRDKLMVGEINITNTELYDRLAIPRHEAYTRSTLLAMAAAREAMAMAGIDTNDDYRTGLISATTVGGMDATERYYDDYLAAETNRHFIPTHPCGYGTEQMARYLGVNGFITTISTACSSAANAIMLGARMIRAGLLDRAIVGGTDCLSRFTINGFNSLMIYSPTHCRPFDENRDGLNLGEAAAYLVLEAPDLAARQSKKPLAYLTGYGNANDAFHQTASSDNGEGAFLAMKTALELAALKPSDIDYINAHGTATPNNDLTEGHALLRVFESPDALPPFSSTKAFTGHTLAAAGAIEAIFSVLALQHQVVFANLNCSQPIASLGIRPQTRLETKQINHVLSNSLGFGGNSSALLFSKADD</sequence>
<accession>A0A1H7S9R9</accession>
<keyword evidence="6" id="KW-1185">Reference proteome</keyword>
<dbReference type="PROSITE" id="PS00606">
    <property type="entry name" value="KS3_1"/>
    <property type="match status" value="1"/>
</dbReference>
<dbReference type="InterPro" id="IPR014030">
    <property type="entry name" value="Ketoacyl_synth_N"/>
</dbReference>
<dbReference type="RefSeq" id="WP_090607572.1">
    <property type="nucleotide sequence ID" value="NZ_FNZR01000008.1"/>
</dbReference>
<dbReference type="Pfam" id="PF02801">
    <property type="entry name" value="Ketoacyl-synt_C"/>
    <property type="match status" value="1"/>
</dbReference>
<evidence type="ECO:0000256" key="2">
    <source>
        <dbReference type="ARBA" id="ARBA00022679"/>
    </source>
</evidence>
<dbReference type="STRING" id="332977.SAMN05421740_108157"/>
<evidence type="ECO:0000256" key="3">
    <source>
        <dbReference type="RuleBase" id="RU003694"/>
    </source>
</evidence>
<dbReference type="CDD" id="cd00834">
    <property type="entry name" value="KAS_I_II"/>
    <property type="match status" value="1"/>
</dbReference>
<dbReference type="SUPFAM" id="SSF53901">
    <property type="entry name" value="Thiolase-like"/>
    <property type="match status" value="1"/>
</dbReference>
<dbReference type="PROSITE" id="PS52004">
    <property type="entry name" value="KS3_2"/>
    <property type="match status" value="1"/>
</dbReference>
<gene>
    <name evidence="5" type="ORF">SAMN05421740_108157</name>
</gene>
<keyword evidence="2 3" id="KW-0808">Transferase</keyword>
<dbReference type="Proteomes" id="UP000198916">
    <property type="component" value="Unassembled WGS sequence"/>
</dbReference>
<dbReference type="GO" id="GO:0005829">
    <property type="term" value="C:cytosol"/>
    <property type="evidence" value="ECO:0007669"/>
    <property type="project" value="TreeGrafter"/>
</dbReference>
<evidence type="ECO:0000313" key="5">
    <source>
        <dbReference type="EMBL" id="SEL68956.1"/>
    </source>
</evidence>
<dbReference type="OrthoDB" id="9808669at2"/>
<dbReference type="Pfam" id="PF00109">
    <property type="entry name" value="ketoacyl-synt"/>
    <property type="match status" value="1"/>
</dbReference>
<feature type="domain" description="Ketosynthase family 3 (KS3)" evidence="4">
    <location>
        <begin position="4"/>
        <end position="401"/>
    </location>
</feature>
<dbReference type="PANTHER" id="PTHR11712">
    <property type="entry name" value="POLYKETIDE SYNTHASE-RELATED"/>
    <property type="match status" value="1"/>
</dbReference>
<name>A0A1H7S9R9_9SPHI</name>
<dbReference type="InterPro" id="IPR000794">
    <property type="entry name" value="Beta-ketoacyl_synthase"/>
</dbReference>
<dbReference type="InterPro" id="IPR016039">
    <property type="entry name" value="Thiolase-like"/>
</dbReference>
<dbReference type="EMBL" id="FNZR01000008">
    <property type="protein sequence ID" value="SEL68956.1"/>
    <property type="molecule type" value="Genomic_DNA"/>
</dbReference>
<dbReference type="Gene3D" id="3.40.47.10">
    <property type="match status" value="1"/>
</dbReference>
<protein>
    <submittedName>
        <fullName evidence="5">3-oxoacyl-(Acyl-carrier-protein) synthase</fullName>
    </submittedName>
</protein>
<comment type="similarity">
    <text evidence="1 3">Belongs to the thiolase-like superfamily. Beta-ketoacyl-ACP synthases family.</text>
</comment>
<proteinExistence type="inferred from homology"/>
<dbReference type="PANTHER" id="PTHR11712:SF320">
    <property type="entry name" value="BETA-KETOACYL SYNTHASE"/>
    <property type="match status" value="1"/>
</dbReference>
<dbReference type="InterPro" id="IPR020841">
    <property type="entry name" value="PKS_Beta-ketoAc_synthase_dom"/>
</dbReference>
<dbReference type="AlphaFoldDB" id="A0A1H7S9R9"/>
<dbReference type="InterPro" id="IPR018201">
    <property type="entry name" value="Ketoacyl_synth_AS"/>
</dbReference>
<dbReference type="InterPro" id="IPR014031">
    <property type="entry name" value="Ketoacyl_synth_C"/>
</dbReference>
<reference evidence="6" key="1">
    <citation type="submission" date="2016-10" db="EMBL/GenBank/DDBJ databases">
        <authorList>
            <person name="Varghese N."/>
            <person name="Submissions S."/>
        </authorList>
    </citation>
    <scope>NUCLEOTIDE SEQUENCE [LARGE SCALE GENOMIC DNA]</scope>
    <source>
        <strain evidence="6">Jip14</strain>
    </source>
</reference>
<organism evidence="5 6">
    <name type="scientific">Parapedobacter koreensis</name>
    <dbReference type="NCBI Taxonomy" id="332977"/>
    <lineage>
        <taxon>Bacteria</taxon>
        <taxon>Pseudomonadati</taxon>
        <taxon>Bacteroidota</taxon>
        <taxon>Sphingobacteriia</taxon>
        <taxon>Sphingobacteriales</taxon>
        <taxon>Sphingobacteriaceae</taxon>
        <taxon>Parapedobacter</taxon>
    </lineage>
</organism>